<dbReference type="GeneID" id="93590269"/>
<evidence type="ECO:0000256" key="1">
    <source>
        <dbReference type="SAM" id="MobiDB-lite"/>
    </source>
</evidence>
<accession>A0A436ZX64</accession>
<dbReference type="AlphaFoldDB" id="A0A436ZX64"/>
<reference evidence="2 3" key="1">
    <citation type="submission" date="2019-01" db="EMBL/GenBank/DDBJ databases">
        <title>Intercellular communication is required for trap formation in the nematode-trapping fungus Duddingtonia flagrans.</title>
        <authorList>
            <person name="Youssar L."/>
            <person name="Wernet V."/>
            <person name="Hensel N."/>
            <person name="Hildebrandt H.-G."/>
            <person name="Fischer R."/>
        </authorList>
    </citation>
    <scope>NUCLEOTIDE SEQUENCE [LARGE SCALE GENOMIC DNA]</scope>
    <source>
        <strain evidence="2 3">CBS H-5679</strain>
    </source>
</reference>
<dbReference type="PANTHER" id="PTHR28054:SF1">
    <property type="entry name" value="RNA POLYMERASE I-SPECIFIC TRANSCRIPTION INITIATION FACTOR RRN10"/>
    <property type="match status" value="1"/>
</dbReference>
<dbReference type="VEuPathDB" id="FungiDB:DFL_007958"/>
<dbReference type="RefSeq" id="XP_067489118.1">
    <property type="nucleotide sequence ID" value="XM_067637619.1"/>
</dbReference>
<feature type="region of interest" description="Disordered" evidence="1">
    <location>
        <begin position="1"/>
        <end position="78"/>
    </location>
</feature>
<sequence length="204" mass="22445">MADSLSPEESEEYYIESSAESSSSGPKSAESSSSLSSERETSIAAFSRPKPPSPSTKNDDDDDDDSEEEVEKEESKWTPYTLSKTNVYTASSSLLTISHRSLSQRHSKPASADELLFHNPLNPDFVLPDSVKSILEDKSIVRDLPDSDLLKAVHRYVAEFFEAKGWEGVMGRAMDESALLAIGVILEEWGREMVGKEGGMVFAE</sequence>
<dbReference type="STRING" id="97331.A0A436ZX64"/>
<comment type="caution">
    <text evidence="2">The sequence shown here is derived from an EMBL/GenBank/DDBJ whole genome shotgun (WGS) entry which is preliminary data.</text>
</comment>
<dbReference type="PANTHER" id="PTHR28054">
    <property type="entry name" value="RNA POLYMERASE I-SPECIFIC TRANSCRIPTION INITIATION FACTOR RRN10"/>
    <property type="match status" value="1"/>
</dbReference>
<organism evidence="2 3">
    <name type="scientific">Arthrobotrys flagrans</name>
    <name type="common">Nematode-trapping fungus</name>
    <name type="synonym">Trichothecium flagrans</name>
    <dbReference type="NCBI Taxonomy" id="97331"/>
    <lineage>
        <taxon>Eukaryota</taxon>
        <taxon>Fungi</taxon>
        <taxon>Dikarya</taxon>
        <taxon>Ascomycota</taxon>
        <taxon>Pezizomycotina</taxon>
        <taxon>Orbiliomycetes</taxon>
        <taxon>Orbiliales</taxon>
        <taxon>Orbiliaceae</taxon>
        <taxon>Arthrobotrys</taxon>
    </lineage>
</organism>
<dbReference type="GO" id="GO:0006360">
    <property type="term" value="P:transcription by RNA polymerase I"/>
    <property type="evidence" value="ECO:0007669"/>
    <property type="project" value="InterPro"/>
</dbReference>
<keyword evidence="3" id="KW-1185">Reference proteome</keyword>
<proteinExistence type="predicted"/>
<evidence type="ECO:0000313" key="2">
    <source>
        <dbReference type="EMBL" id="RVD83574.1"/>
    </source>
</evidence>
<feature type="compositionally biased region" description="Acidic residues" evidence="1">
    <location>
        <begin position="1"/>
        <end position="14"/>
    </location>
</feature>
<feature type="compositionally biased region" description="Acidic residues" evidence="1">
    <location>
        <begin position="59"/>
        <end position="72"/>
    </location>
</feature>
<evidence type="ECO:0000313" key="3">
    <source>
        <dbReference type="Proteomes" id="UP000283090"/>
    </source>
</evidence>
<feature type="compositionally biased region" description="Low complexity" evidence="1">
    <location>
        <begin position="15"/>
        <end position="36"/>
    </location>
</feature>
<dbReference type="InterPro" id="IPR022793">
    <property type="entry name" value="Rrn10"/>
</dbReference>
<dbReference type="EMBL" id="SAEB01000009">
    <property type="protein sequence ID" value="RVD83574.1"/>
    <property type="molecule type" value="Genomic_DNA"/>
</dbReference>
<dbReference type="Proteomes" id="UP000283090">
    <property type="component" value="Unassembled WGS sequence"/>
</dbReference>
<gene>
    <name evidence="2" type="ORF">DFL_007958</name>
</gene>
<name>A0A436ZX64_ARTFL</name>
<protein>
    <submittedName>
        <fullName evidence="2">Uncharacterized protein</fullName>
    </submittedName>
</protein>
<dbReference type="Pfam" id="PF05234">
    <property type="entry name" value="UAF_Rrn10"/>
    <property type="match status" value="1"/>
</dbReference>
<dbReference type="OrthoDB" id="2565191at2759"/>